<dbReference type="Gene3D" id="2.50.20.20">
    <property type="match status" value="1"/>
</dbReference>
<gene>
    <name evidence="1" type="ORF">EWH70_26760</name>
</gene>
<dbReference type="EMBL" id="SFCC01000015">
    <property type="protein sequence ID" value="RZQ60719.1"/>
    <property type="molecule type" value="Genomic_DNA"/>
</dbReference>
<dbReference type="PROSITE" id="PS51257">
    <property type="entry name" value="PROKAR_LIPOPROTEIN"/>
    <property type="match status" value="1"/>
</dbReference>
<keyword evidence="2" id="KW-1185">Reference proteome</keyword>
<sequence>MRKIAAAGALALAVTLTGCGNIGTEGQALFGDTQELVRVASGKTQEVSSAKYTFEMSMLGQQFTGSGQGRFGQADVAMSMTMQVMGQTMEMRVVDRVMYMKLPPGAGASDKPWVKVSADGTDPMSKSIGEMLDMSAKQSDPRKMLEYVQQAGTITRSEKTQLDGQEVSHYWIDIDMAKAGDQLPPGMTKDMFEQMKGKLGVVPMELWLNGDQLPVQVTMDLSSVMKAALEQQGMSPDQAGGGGKMTMKFSEWGAPVTVEAPPAAEVGEFKMPR</sequence>
<proteinExistence type="predicted"/>
<evidence type="ECO:0000313" key="1">
    <source>
        <dbReference type="EMBL" id="RZQ60719.1"/>
    </source>
</evidence>
<dbReference type="Proteomes" id="UP000292003">
    <property type="component" value="Unassembled WGS sequence"/>
</dbReference>
<name>A0A4Q7J1I5_9PSEU</name>
<dbReference type="AlphaFoldDB" id="A0A4Q7J1I5"/>
<comment type="caution">
    <text evidence="1">The sequence shown here is derived from an EMBL/GenBank/DDBJ whole genome shotgun (WGS) entry which is preliminary data.</text>
</comment>
<evidence type="ECO:0000313" key="2">
    <source>
        <dbReference type="Proteomes" id="UP000292003"/>
    </source>
</evidence>
<dbReference type="RefSeq" id="WP_130478292.1">
    <property type="nucleotide sequence ID" value="NZ_SFCC01000015.1"/>
</dbReference>
<reference evidence="1 2" key="1">
    <citation type="submission" date="2019-02" db="EMBL/GenBank/DDBJ databases">
        <title>Draft genome sequence of Amycolatopsis sp. 8-3EHSu isolated from roots of Suaeda maritima.</title>
        <authorList>
            <person name="Duangmal K."/>
            <person name="Chantavorakit T."/>
        </authorList>
    </citation>
    <scope>NUCLEOTIDE SEQUENCE [LARGE SCALE GENOMIC DNA]</scope>
    <source>
        <strain evidence="1 2">8-3EHSu</strain>
    </source>
</reference>
<accession>A0A4Q7J1I5</accession>
<dbReference type="SUPFAM" id="SSF89392">
    <property type="entry name" value="Prokaryotic lipoproteins and lipoprotein localization factors"/>
    <property type="match status" value="1"/>
</dbReference>
<protein>
    <recommendedName>
        <fullName evidence="3">LppX_LprAFG lipoprotein</fullName>
    </recommendedName>
</protein>
<organism evidence="1 2">
    <name type="scientific">Amycolatopsis suaedae</name>
    <dbReference type="NCBI Taxonomy" id="2510978"/>
    <lineage>
        <taxon>Bacteria</taxon>
        <taxon>Bacillati</taxon>
        <taxon>Actinomycetota</taxon>
        <taxon>Actinomycetes</taxon>
        <taxon>Pseudonocardiales</taxon>
        <taxon>Pseudonocardiaceae</taxon>
        <taxon>Amycolatopsis</taxon>
    </lineage>
</organism>
<dbReference type="OrthoDB" id="3427828at2"/>
<dbReference type="InterPro" id="IPR029046">
    <property type="entry name" value="LolA/LolB/LppX"/>
</dbReference>
<evidence type="ECO:0008006" key="3">
    <source>
        <dbReference type="Google" id="ProtNLM"/>
    </source>
</evidence>